<keyword evidence="5" id="KW-1185">Reference proteome</keyword>
<dbReference type="RefSeq" id="XP_046067232.1">
    <property type="nucleotide sequence ID" value="XM_046219471.1"/>
</dbReference>
<dbReference type="PANTHER" id="PTHR46118:SF4">
    <property type="entry name" value="PROTEIN ABHD11"/>
    <property type="match status" value="1"/>
</dbReference>
<evidence type="ECO:0000259" key="3">
    <source>
        <dbReference type="Pfam" id="PF00561"/>
    </source>
</evidence>
<comment type="caution">
    <text evidence="4">The sequence shown here is derived from an EMBL/GenBank/DDBJ whole genome shotgun (WGS) entry which is preliminary data.</text>
</comment>
<sequence length="283" mass="31545">MLSSTPLRGAVRQCWSRQRRTFSASNFQQVELSYQRIEPPSSNGQPSGQPIIFMHGLFGSKRNNRSISKALARDLNRDIYIVDLRNHGDTGHAQEHTYDSLAEDVAGFVRQHRLGKTVLIGHSMGAKTAMTLALRSPETIAGLIPGMKEIEAAGVTKQSEADEILAKYESALPIRQFLLTNLIRDPESANHALKFRVPLDILGSALDDMAFFPFSDGVTYNGPTLFIRGLHSTYVSDKTVPAIKKFFPNAQIADIESGHWVISEKPEEFRQAVLSFFKENEVE</sequence>
<dbReference type="GO" id="GO:0052689">
    <property type="term" value="F:carboxylic ester hydrolase activity"/>
    <property type="evidence" value="ECO:0007669"/>
    <property type="project" value="TreeGrafter"/>
</dbReference>
<evidence type="ECO:0000256" key="1">
    <source>
        <dbReference type="ARBA" id="ARBA00008645"/>
    </source>
</evidence>
<dbReference type="Gene3D" id="3.40.50.1820">
    <property type="entry name" value="alpha/beta hydrolase"/>
    <property type="match status" value="1"/>
</dbReference>
<comment type="similarity">
    <text evidence="1">Belongs to the AB hydrolase superfamily.</text>
</comment>
<dbReference type="Proteomes" id="UP001201262">
    <property type="component" value="Unassembled WGS sequence"/>
</dbReference>
<dbReference type="GO" id="GO:0005739">
    <property type="term" value="C:mitochondrion"/>
    <property type="evidence" value="ECO:0007669"/>
    <property type="project" value="TreeGrafter"/>
</dbReference>
<evidence type="ECO:0000313" key="4">
    <source>
        <dbReference type="EMBL" id="KAH8691140.1"/>
    </source>
</evidence>
<keyword evidence="2" id="KW-0378">Hydrolase</keyword>
<proteinExistence type="inferred from homology"/>
<dbReference type="Pfam" id="PF00561">
    <property type="entry name" value="Abhydrolase_1"/>
    <property type="match status" value="1"/>
</dbReference>
<reference evidence="4" key="1">
    <citation type="submission" date="2021-12" db="EMBL/GenBank/DDBJ databases">
        <title>Convergent genome expansion in fungi linked to evolution of root-endophyte symbiosis.</title>
        <authorList>
            <consortium name="DOE Joint Genome Institute"/>
            <person name="Ke Y.-H."/>
            <person name="Bonito G."/>
            <person name="Liao H.-L."/>
            <person name="Looney B."/>
            <person name="Rojas-Flechas A."/>
            <person name="Nash J."/>
            <person name="Hameed K."/>
            <person name="Schadt C."/>
            <person name="Martin F."/>
            <person name="Crous P.W."/>
            <person name="Miettinen O."/>
            <person name="Magnuson J.K."/>
            <person name="Labbe J."/>
            <person name="Jacobson D."/>
            <person name="Doktycz M.J."/>
            <person name="Veneault-Fourrey C."/>
            <person name="Kuo A."/>
            <person name="Mondo S."/>
            <person name="Calhoun S."/>
            <person name="Riley R."/>
            <person name="Ohm R."/>
            <person name="LaButti K."/>
            <person name="Andreopoulos B."/>
            <person name="Pangilinan J."/>
            <person name="Nolan M."/>
            <person name="Tritt A."/>
            <person name="Clum A."/>
            <person name="Lipzen A."/>
            <person name="Daum C."/>
            <person name="Barry K."/>
            <person name="Grigoriev I.V."/>
            <person name="Vilgalys R."/>
        </authorList>
    </citation>
    <scope>NUCLEOTIDE SEQUENCE</scope>
    <source>
        <strain evidence="4">PMI_201</strain>
    </source>
</reference>
<dbReference type="InterPro" id="IPR000073">
    <property type="entry name" value="AB_hydrolase_1"/>
</dbReference>
<feature type="domain" description="AB hydrolase-1" evidence="3">
    <location>
        <begin position="50"/>
        <end position="144"/>
    </location>
</feature>
<protein>
    <submittedName>
        <fullName evidence="4">Proline iminopeptidase</fullName>
    </submittedName>
</protein>
<evidence type="ECO:0000256" key="2">
    <source>
        <dbReference type="ARBA" id="ARBA00022801"/>
    </source>
</evidence>
<dbReference type="InterPro" id="IPR029058">
    <property type="entry name" value="AB_hydrolase_fold"/>
</dbReference>
<dbReference type="SUPFAM" id="SSF53474">
    <property type="entry name" value="alpha/beta-Hydrolases"/>
    <property type="match status" value="1"/>
</dbReference>
<dbReference type="AlphaFoldDB" id="A0AAD4KLU7"/>
<gene>
    <name evidence="4" type="ORF">BGW36DRAFT_419709</name>
</gene>
<name>A0AAD4KLU7_9EURO</name>
<accession>A0AAD4KLU7</accession>
<evidence type="ECO:0000313" key="5">
    <source>
        <dbReference type="Proteomes" id="UP001201262"/>
    </source>
</evidence>
<dbReference type="EMBL" id="JAJTJA010000012">
    <property type="protein sequence ID" value="KAH8691140.1"/>
    <property type="molecule type" value="Genomic_DNA"/>
</dbReference>
<dbReference type="GeneID" id="70249758"/>
<dbReference type="PANTHER" id="PTHR46118">
    <property type="entry name" value="PROTEIN ABHD11"/>
    <property type="match status" value="1"/>
</dbReference>
<organism evidence="4 5">
    <name type="scientific">Talaromyces proteolyticus</name>
    <dbReference type="NCBI Taxonomy" id="1131652"/>
    <lineage>
        <taxon>Eukaryota</taxon>
        <taxon>Fungi</taxon>
        <taxon>Dikarya</taxon>
        <taxon>Ascomycota</taxon>
        <taxon>Pezizomycotina</taxon>
        <taxon>Eurotiomycetes</taxon>
        <taxon>Eurotiomycetidae</taxon>
        <taxon>Eurotiales</taxon>
        <taxon>Trichocomaceae</taxon>
        <taxon>Talaromyces</taxon>
        <taxon>Talaromyces sect. Bacilispori</taxon>
    </lineage>
</organism>